<gene>
    <name evidence="5" type="ORF">M2283_010210</name>
</gene>
<dbReference type="PROSITE" id="PS50110">
    <property type="entry name" value="RESPONSE_REGULATORY"/>
    <property type="match status" value="1"/>
</dbReference>
<keyword evidence="1 2" id="KW-0597">Phosphoprotein</keyword>
<dbReference type="Gene3D" id="3.40.50.2300">
    <property type="match status" value="1"/>
</dbReference>
<dbReference type="CDD" id="cd00156">
    <property type="entry name" value="REC"/>
    <property type="match status" value="1"/>
</dbReference>
<dbReference type="Proteomes" id="UP001160499">
    <property type="component" value="Unassembled WGS sequence"/>
</dbReference>
<dbReference type="PANTHER" id="PTHR44591">
    <property type="entry name" value="STRESS RESPONSE REGULATOR PROTEIN 1"/>
    <property type="match status" value="1"/>
</dbReference>
<evidence type="ECO:0000256" key="2">
    <source>
        <dbReference type="PROSITE-ProRule" id="PRU00169"/>
    </source>
</evidence>
<protein>
    <submittedName>
        <fullName evidence="5">PleD family two-component response regulator</fullName>
    </submittedName>
</protein>
<evidence type="ECO:0000259" key="4">
    <source>
        <dbReference type="PROSITE" id="PS50110"/>
    </source>
</evidence>
<evidence type="ECO:0000313" key="6">
    <source>
        <dbReference type="Proteomes" id="UP001160499"/>
    </source>
</evidence>
<dbReference type="EMBL" id="JARXVH010000047">
    <property type="protein sequence ID" value="MDH6222858.1"/>
    <property type="molecule type" value="Genomic_DNA"/>
</dbReference>
<dbReference type="InterPro" id="IPR001789">
    <property type="entry name" value="Sig_transdc_resp-reg_receiver"/>
</dbReference>
<organism evidence="5 6">
    <name type="scientific">Streptomyces pseudovenezuelae</name>
    <dbReference type="NCBI Taxonomy" id="67350"/>
    <lineage>
        <taxon>Bacteria</taxon>
        <taxon>Bacillati</taxon>
        <taxon>Actinomycetota</taxon>
        <taxon>Actinomycetes</taxon>
        <taxon>Kitasatosporales</taxon>
        <taxon>Streptomycetaceae</taxon>
        <taxon>Streptomyces</taxon>
        <taxon>Streptomyces aurantiacus group</taxon>
    </lineage>
</organism>
<feature type="coiled-coil region" evidence="3">
    <location>
        <begin position="123"/>
        <end position="164"/>
    </location>
</feature>
<comment type="caution">
    <text evidence="5">The sequence shown here is derived from an EMBL/GenBank/DDBJ whole genome shotgun (WGS) entry which is preliminary data.</text>
</comment>
<evidence type="ECO:0000256" key="3">
    <source>
        <dbReference type="SAM" id="Coils"/>
    </source>
</evidence>
<accession>A0ABT6M2V6</accession>
<evidence type="ECO:0000256" key="1">
    <source>
        <dbReference type="ARBA" id="ARBA00022553"/>
    </source>
</evidence>
<dbReference type="InterPro" id="IPR011006">
    <property type="entry name" value="CheY-like_superfamily"/>
</dbReference>
<dbReference type="SUPFAM" id="SSF52172">
    <property type="entry name" value="CheY-like"/>
    <property type="match status" value="1"/>
</dbReference>
<dbReference type="Pfam" id="PF00072">
    <property type="entry name" value="Response_reg"/>
    <property type="match status" value="1"/>
</dbReference>
<proteinExistence type="predicted"/>
<name>A0ABT6M2V6_9ACTN</name>
<dbReference type="InterPro" id="IPR050595">
    <property type="entry name" value="Bact_response_regulator"/>
</dbReference>
<reference evidence="5 6" key="1">
    <citation type="submission" date="2023-04" db="EMBL/GenBank/DDBJ databases">
        <title>Forest soil microbial communities from Buena Vista Peninsula, Colon Province, Panama.</title>
        <authorList>
            <person name="Bouskill N."/>
        </authorList>
    </citation>
    <scope>NUCLEOTIDE SEQUENCE [LARGE SCALE GENOMIC DNA]</scope>
    <source>
        <strain evidence="5 6">GGS1</strain>
    </source>
</reference>
<dbReference type="SMART" id="SM00448">
    <property type="entry name" value="REC"/>
    <property type="match status" value="1"/>
</dbReference>
<dbReference type="RefSeq" id="WP_280883441.1">
    <property type="nucleotide sequence ID" value="NZ_JARXVH010000047.1"/>
</dbReference>
<dbReference type="PANTHER" id="PTHR44591:SF3">
    <property type="entry name" value="RESPONSE REGULATORY DOMAIN-CONTAINING PROTEIN"/>
    <property type="match status" value="1"/>
</dbReference>
<evidence type="ECO:0000313" key="5">
    <source>
        <dbReference type="EMBL" id="MDH6222858.1"/>
    </source>
</evidence>
<keyword evidence="3" id="KW-0175">Coiled coil</keyword>
<keyword evidence="6" id="KW-1185">Reference proteome</keyword>
<feature type="modified residue" description="4-aspartylphosphate" evidence="2">
    <location>
        <position position="55"/>
    </location>
</feature>
<sequence length="173" mass="19046">MTDPARILLVDDDEGSRLAMTQTLAPLGHRIVAAASGEQALKASLRQDFALVLLDVVMPGGMDGLQTAAHLKRLDQTKDIPILFFTGMPRDVDCAFTGFATGGADYLAKPVDPWELRAKVGRLVDQQTEHRQMRAELARLRHSDAELRAEIRALTDRLAQLEDHCRHTDPPAA</sequence>
<feature type="domain" description="Response regulatory" evidence="4">
    <location>
        <begin position="6"/>
        <end position="124"/>
    </location>
</feature>